<dbReference type="Gene3D" id="3.40.50.2300">
    <property type="match status" value="1"/>
</dbReference>
<evidence type="ECO:0000313" key="4">
    <source>
        <dbReference type="EMBL" id="KKN53233.1"/>
    </source>
</evidence>
<accession>A0A0F9UHZ4</accession>
<dbReference type="CDD" id="cd17574">
    <property type="entry name" value="REC_OmpR"/>
    <property type="match status" value="1"/>
</dbReference>
<dbReference type="InterPro" id="IPR001789">
    <property type="entry name" value="Sig_transdc_resp-reg_receiver"/>
</dbReference>
<evidence type="ECO:0000259" key="3">
    <source>
        <dbReference type="PROSITE" id="PS50110"/>
    </source>
</evidence>
<protein>
    <recommendedName>
        <fullName evidence="3">Response regulatory domain-containing protein</fullName>
    </recommendedName>
</protein>
<name>A0A0F9UHZ4_9ZZZZ</name>
<dbReference type="SMART" id="SM00388">
    <property type="entry name" value="HisKA"/>
    <property type="match status" value="1"/>
</dbReference>
<dbReference type="InterPro" id="IPR050595">
    <property type="entry name" value="Bact_response_regulator"/>
</dbReference>
<proteinExistence type="predicted"/>
<dbReference type="SUPFAM" id="SSF52172">
    <property type="entry name" value="CheY-like"/>
    <property type="match status" value="1"/>
</dbReference>
<dbReference type="EMBL" id="LAZR01000981">
    <property type="protein sequence ID" value="KKN53233.1"/>
    <property type="molecule type" value="Genomic_DNA"/>
</dbReference>
<sequence length="324" mass="37492">MDEISGESNKSKGKTKKEDEEHYVRKSYTDEEMANLDLKSDKLKNLMELYKEQTDKYANWRGTITEGFKKWLKGEKIYDRNKERISLYVSEDTKKQWQDFKKSHGYSTISALIRESVDYYIEQKSNFLAGGLQNMNEKTISNISHALKEPLTTIKGFSQLLLENHKDELDTEIYSTIQNIFDQSMLLENKIINILDNIQTENIKPQYDILLIEDDLATIRLLTSYFESKGYKCNGVVSGSKGLEELRSGVPKLILLDIILPDISGYEICKMIKDHQKFKEIPVFLLTAIPGSEVQKKMGETKADGYILKPFDFSDFEILFEHIS</sequence>
<dbReference type="Pfam" id="PF00512">
    <property type="entry name" value="HisKA"/>
    <property type="match status" value="1"/>
</dbReference>
<feature type="region of interest" description="Disordered" evidence="2">
    <location>
        <begin position="1"/>
        <end position="23"/>
    </location>
</feature>
<dbReference type="SMART" id="SM00448">
    <property type="entry name" value="REC"/>
    <property type="match status" value="1"/>
</dbReference>
<dbReference type="PROSITE" id="PS50110">
    <property type="entry name" value="RESPONSE_REGULATORY"/>
    <property type="match status" value="1"/>
</dbReference>
<evidence type="ECO:0000256" key="2">
    <source>
        <dbReference type="SAM" id="MobiDB-lite"/>
    </source>
</evidence>
<dbReference type="InterPro" id="IPR011006">
    <property type="entry name" value="CheY-like_superfamily"/>
</dbReference>
<comment type="caution">
    <text evidence="4">The sequence shown here is derived from an EMBL/GenBank/DDBJ whole genome shotgun (WGS) entry which is preliminary data.</text>
</comment>
<dbReference type="Gene3D" id="1.10.287.130">
    <property type="match status" value="1"/>
</dbReference>
<dbReference type="CDD" id="cd00082">
    <property type="entry name" value="HisKA"/>
    <property type="match status" value="1"/>
</dbReference>
<dbReference type="InterPro" id="IPR036097">
    <property type="entry name" value="HisK_dim/P_sf"/>
</dbReference>
<evidence type="ECO:0000256" key="1">
    <source>
        <dbReference type="ARBA" id="ARBA00022553"/>
    </source>
</evidence>
<gene>
    <name evidence="4" type="ORF">LCGC14_0604320</name>
</gene>
<dbReference type="PANTHER" id="PTHR44591:SF3">
    <property type="entry name" value="RESPONSE REGULATORY DOMAIN-CONTAINING PROTEIN"/>
    <property type="match status" value="1"/>
</dbReference>
<keyword evidence="1" id="KW-0597">Phosphoprotein</keyword>
<dbReference type="PANTHER" id="PTHR44591">
    <property type="entry name" value="STRESS RESPONSE REGULATOR PROTEIN 1"/>
    <property type="match status" value="1"/>
</dbReference>
<reference evidence="4" key="1">
    <citation type="journal article" date="2015" name="Nature">
        <title>Complex archaea that bridge the gap between prokaryotes and eukaryotes.</title>
        <authorList>
            <person name="Spang A."/>
            <person name="Saw J.H."/>
            <person name="Jorgensen S.L."/>
            <person name="Zaremba-Niedzwiedzka K."/>
            <person name="Martijn J."/>
            <person name="Lind A.E."/>
            <person name="van Eijk R."/>
            <person name="Schleper C."/>
            <person name="Guy L."/>
            <person name="Ettema T.J."/>
        </authorList>
    </citation>
    <scope>NUCLEOTIDE SEQUENCE</scope>
</reference>
<dbReference type="GO" id="GO:0000155">
    <property type="term" value="F:phosphorelay sensor kinase activity"/>
    <property type="evidence" value="ECO:0007669"/>
    <property type="project" value="InterPro"/>
</dbReference>
<dbReference type="AlphaFoldDB" id="A0A0F9UHZ4"/>
<organism evidence="4">
    <name type="scientific">marine sediment metagenome</name>
    <dbReference type="NCBI Taxonomy" id="412755"/>
    <lineage>
        <taxon>unclassified sequences</taxon>
        <taxon>metagenomes</taxon>
        <taxon>ecological metagenomes</taxon>
    </lineage>
</organism>
<dbReference type="Pfam" id="PF00072">
    <property type="entry name" value="Response_reg"/>
    <property type="match status" value="1"/>
</dbReference>
<dbReference type="SUPFAM" id="SSF47384">
    <property type="entry name" value="Homodimeric domain of signal transducing histidine kinase"/>
    <property type="match status" value="1"/>
</dbReference>
<dbReference type="InterPro" id="IPR003661">
    <property type="entry name" value="HisK_dim/P_dom"/>
</dbReference>
<feature type="domain" description="Response regulatory" evidence="3">
    <location>
        <begin position="208"/>
        <end position="324"/>
    </location>
</feature>